<name>A0ABW3CYF6_9FLAO</name>
<organism evidence="1 2">
    <name type="scientific">Sungkyunkwania multivorans</name>
    <dbReference type="NCBI Taxonomy" id="1173618"/>
    <lineage>
        <taxon>Bacteria</taxon>
        <taxon>Pseudomonadati</taxon>
        <taxon>Bacteroidota</taxon>
        <taxon>Flavobacteriia</taxon>
        <taxon>Flavobacteriales</taxon>
        <taxon>Flavobacteriaceae</taxon>
        <taxon>Sungkyunkwania</taxon>
    </lineage>
</organism>
<evidence type="ECO:0000313" key="1">
    <source>
        <dbReference type="EMBL" id="MFD0862859.1"/>
    </source>
</evidence>
<sequence length="485" mass="55979">METLLSCNVADLSPYIPTIENPWNAQKVQHLYRRLGAYASKSQIEAALTQTPTTLIESLINEASTLALTPTPEWGYWVKSDFDASETPNYQYRRAWQKQALQNLNTDGLRGRITLFWSNHFVTEAPVYQSAAYLFQYHHTLETHALGNFKTLTHAIGLTAPMLIYLNGYQNRRGRPNENYARELFELFTLGENVGYTQDDIVETARALTGWNEREVAWGPITFDPSKFDDGEKTIFGQTGHWGYDDVIDILFTERPTEIAQFICEKLYAYFISPVVDQTIVDGLAQTFLDANFEIIPVLEQLFKSNHFFDKNAIGAIIASPIDLLIGFFISCDMNTSESFDDYSRFVPWCDAMGQEIFDPPDVAGWQGDKEWINATSFTNRWKYLDYLINRFWQHDREQFRNFAVSVIGGNSTDPAFITKSIIDFFLSRELNNQIEYDNATDVFKEEVPQNYFEEGLWDLNWGNATKQVRDLLYHIVRIPELQLK</sequence>
<accession>A0ABW3CYF6</accession>
<keyword evidence="2" id="KW-1185">Reference proteome</keyword>
<dbReference type="EMBL" id="JBHTJH010000017">
    <property type="protein sequence ID" value="MFD0862859.1"/>
    <property type="molecule type" value="Genomic_DNA"/>
</dbReference>
<comment type="caution">
    <text evidence="1">The sequence shown here is derived from an EMBL/GenBank/DDBJ whole genome shotgun (WGS) entry which is preliminary data.</text>
</comment>
<dbReference type="Pfam" id="PF08811">
    <property type="entry name" value="DUF1800"/>
    <property type="match status" value="1"/>
</dbReference>
<dbReference type="InterPro" id="IPR014917">
    <property type="entry name" value="DUF1800"/>
</dbReference>
<dbReference type="RefSeq" id="WP_386408388.1">
    <property type="nucleotide sequence ID" value="NZ_JBHTJH010000017.1"/>
</dbReference>
<protein>
    <submittedName>
        <fullName evidence="1">DUF1800 family protein</fullName>
    </submittedName>
</protein>
<reference evidence="2" key="1">
    <citation type="journal article" date="2019" name="Int. J. Syst. Evol. Microbiol.">
        <title>The Global Catalogue of Microorganisms (GCM) 10K type strain sequencing project: providing services to taxonomists for standard genome sequencing and annotation.</title>
        <authorList>
            <consortium name="The Broad Institute Genomics Platform"/>
            <consortium name="The Broad Institute Genome Sequencing Center for Infectious Disease"/>
            <person name="Wu L."/>
            <person name="Ma J."/>
        </authorList>
    </citation>
    <scope>NUCLEOTIDE SEQUENCE [LARGE SCALE GENOMIC DNA]</scope>
    <source>
        <strain evidence="2">CCUG 62952</strain>
    </source>
</reference>
<gene>
    <name evidence="1" type="ORF">ACFQ1M_11655</name>
</gene>
<evidence type="ECO:0000313" key="2">
    <source>
        <dbReference type="Proteomes" id="UP001596978"/>
    </source>
</evidence>
<dbReference type="Proteomes" id="UP001596978">
    <property type="component" value="Unassembled WGS sequence"/>
</dbReference>
<proteinExistence type="predicted"/>